<sequence>MKFKYYLVLVLCLLGTLNSPAFAVSEDDHEHHDEESSSTTLTPAAIADANFKIEPVGAKSLQFTQTLFGVIAPVNSYQVAISATYPGQVTDVRVNIGDKVQQGETLITIRNAASGREYSLTSPISGEVTFREANRGEFAQHQTLLKITDFSEVWVELSAFPEGIEALQKGQQARVYDLHKHEHASGQISYIAPQMTGGHIARARVQIANPQGHWRPGMHVKTDVFSDTKEVALAVARDALQTFRGDTVVFVQEGNTFTARPLELGRDDGEFVEVLSGIEADTPYVTHNSFLLKADILKAGAGHHH</sequence>
<evidence type="ECO:0000259" key="3">
    <source>
        <dbReference type="Pfam" id="PF25954"/>
    </source>
</evidence>
<evidence type="ECO:0000313" key="6">
    <source>
        <dbReference type="Proteomes" id="UP000288259"/>
    </source>
</evidence>
<accession>A0A432YQM2</accession>
<dbReference type="OrthoDB" id="9768185at2"/>
<organism evidence="5 6">
    <name type="scientific">Pseudidiomarina insulisalsae</name>
    <dbReference type="NCBI Taxonomy" id="575789"/>
    <lineage>
        <taxon>Bacteria</taxon>
        <taxon>Pseudomonadati</taxon>
        <taxon>Pseudomonadota</taxon>
        <taxon>Gammaproteobacteria</taxon>
        <taxon>Alteromonadales</taxon>
        <taxon>Idiomarinaceae</taxon>
        <taxon>Pseudidiomarina</taxon>
    </lineage>
</organism>
<protein>
    <submittedName>
        <fullName evidence="5">Cobalt transporter</fullName>
    </submittedName>
</protein>
<feature type="chain" id="PRO_5019311220" evidence="2">
    <location>
        <begin position="24"/>
        <end position="305"/>
    </location>
</feature>
<dbReference type="InterPro" id="IPR051909">
    <property type="entry name" value="MFP_Cation_Efflux"/>
</dbReference>
<dbReference type="GO" id="GO:0030313">
    <property type="term" value="C:cell envelope"/>
    <property type="evidence" value="ECO:0007669"/>
    <property type="project" value="TreeGrafter"/>
</dbReference>
<dbReference type="AlphaFoldDB" id="A0A432YQM2"/>
<evidence type="ECO:0000313" key="5">
    <source>
        <dbReference type="EMBL" id="RUO63647.1"/>
    </source>
</evidence>
<dbReference type="RefSeq" id="WP_126753356.1">
    <property type="nucleotide sequence ID" value="NZ_PIPY01000001.1"/>
</dbReference>
<dbReference type="PANTHER" id="PTHR30097">
    <property type="entry name" value="CATION EFFLUX SYSTEM PROTEIN CUSB"/>
    <property type="match status" value="1"/>
</dbReference>
<dbReference type="GO" id="GO:0015679">
    <property type="term" value="P:plasma membrane copper ion transport"/>
    <property type="evidence" value="ECO:0007669"/>
    <property type="project" value="TreeGrafter"/>
</dbReference>
<dbReference type="InterPro" id="IPR058792">
    <property type="entry name" value="Beta-barrel_RND_2"/>
</dbReference>
<proteinExistence type="predicted"/>
<dbReference type="Proteomes" id="UP000288259">
    <property type="component" value="Unassembled WGS sequence"/>
</dbReference>
<comment type="caution">
    <text evidence="5">The sequence shown here is derived from an EMBL/GenBank/DDBJ whole genome shotgun (WGS) entry which is preliminary data.</text>
</comment>
<feature type="domain" description="CzcB-like C-terminal circularly permuted SH3-like" evidence="4">
    <location>
        <begin position="233"/>
        <end position="293"/>
    </location>
</feature>
<name>A0A432YQM2_9GAMM</name>
<dbReference type="SUPFAM" id="SSF111369">
    <property type="entry name" value="HlyD-like secretion proteins"/>
    <property type="match status" value="1"/>
</dbReference>
<dbReference type="Pfam" id="PF25954">
    <property type="entry name" value="Beta-barrel_RND_2"/>
    <property type="match status" value="1"/>
</dbReference>
<evidence type="ECO:0000259" key="4">
    <source>
        <dbReference type="Pfam" id="PF25975"/>
    </source>
</evidence>
<dbReference type="Pfam" id="PF25975">
    <property type="entry name" value="CzcB_C"/>
    <property type="match status" value="1"/>
</dbReference>
<dbReference type="PANTHER" id="PTHR30097:SF4">
    <property type="entry name" value="SLR6042 PROTEIN"/>
    <property type="match status" value="1"/>
</dbReference>
<keyword evidence="1" id="KW-0813">Transport</keyword>
<dbReference type="EMBL" id="PIPY01000001">
    <property type="protein sequence ID" value="RUO63647.1"/>
    <property type="molecule type" value="Genomic_DNA"/>
</dbReference>
<dbReference type="Gene3D" id="2.40.420.20">
    <property type="match status" value="1"/>
</dbReference>
<feature type="signal peptide" evidence="2">
    <location>
        <begin position="1"/>
        <end position="23"/>
    </location>
</feature>
<reference evidence="6" key="1">
    <citation type="journal article" date="2018" name="Front. Microbiol.">
        <title>Genome-Based Analysis Reveals the Taxonomy and Diversity of the Family Idiomarinaceae.</title>
        <authorList>
            <person name="Liu Y."/>
            <person name="Lai Q."/>
            <person name="Shao Z."/>
        </authorList>
    </citation>
    <scope>NUCLEOTIDE SEQUENCE [LARGE SCALE GENOMIC DNA]</scope>
    <source>
        <strain evidence="6">CVS-6</strain>
    </source>
</reference>
<keyword evidence="6" id="KW-1185">Reference proteome</keyword>
<feature type="domain" description="CusB-like beta-barrel" evidence="3">
    <location>
        <begin position="152"/>
        <end position="223"/>
    </location>
</feature>
<evidence type="ECO:0000256" key="1">
    <source>
        <dbReference type="ARBA" id="ARBA00022448"/>
    </source>
</evidence>
<gene>
    <name evidence="5" type="ORF">CWI71_00860</name>
</gene>
<evidence type="ECO:0000256" key="2">
    <source>
        <dbReference type="SAM" id="SignalP"/>
    </source>
</evidence>
<dbReference type="InterPro" id="IPR058649">
    <property type="entry name" value="CzcB_C"/>
</dbReference>
<dbReference type="GO" id="GO:0060003">
    <property type="term" value="P:copper ion export"/>
    <property type="evidence" value="ECO:0007669"/>
    <property type="project" value="TreeGrafter"/>
</dbReference>
<keyword evidence="2" id="KW-0732">Signal</keyword>
<dbReference type="Gene3D" id="2.40.50.100">
    <property type="match status" value="1"/>
</dbReference>